<dbReference type="EMBL" id="REGN01000776">
    <property type="protein sequence ID" value="RNA39184.1"/>
    <property type="molecule type" value="Genomic_DNA"/>
</dbReference>
<protein>
    <submittedName>
        <fullName evidence="1">Ragulator complex LAMTOR3</fullName>
    </submittedName>
</protein>
<dbReference type="OrthoDB" id="93990at2759"/>
<organism evidence="1 2">
    <name type="scientific">Brachionus plicatilis</name>
    <name type="common">Marine rotifer</name>
    <name type="synonym">Brachionus muelleri</name>
    <dbReference type="NCBI Taxonomy" id="10195"/>
    <lineage>
        <taxon>Eukaryota</taxon>
        <taxon>Metazoa</taxon>
        <taxon>Spiralia</taxon>
        <taxon>Gnathifera</taxon>
        <taxon>Rotifera</taxon>
        <taxon>Eurotatoria</taxon>
        <taxon>Monogononta</taxon>
        <taxon>Pseudotrocha</taxon>
        <taxon>Ploima</taxon>
        <taxon>Brachionidae</taxon>
        <taxon>Brachionus</taxon>
    </lineage>
</organism>
<dbReference type="AlphaFoldDB" id="A0A3M7STP0"/>
<dbReference type="Proteomes" id="UP000276133">
    <property type="component" value="Unassembled WGS sequence"/>
</dbReference>
<keyword evidence="2" id="KW-1185">Reference proteome</keyword>
<sequence>MIAANLPPLKRIANTLHIKDIAIEKNFTLNPVTVMADFEIASINAIKFHFPNVILKGCWFHFRQAVFRNAVKFCLKQHYHNDEYREFINLLGALSLLPLDKIEE</sequence>
<dbReference type="STRING" id="10195.A0A3M7STP0"/>
<evidence type="ECO:0000313" key="1">
    <source>
        <dbReference type="EMBL" id="RNA39184.1"/>
    </source>
</evidence>
<comment type="caution">
    <text evidence="1">The sequence shown here is derived from an EMBL/GenBank/DDBJ whole genome shotgun (WGS) entry which is preliminary data.</text>
</comment>
<reference evidence="1 2" key="1">
    <citation type="journal article" date="2018" name="Sci. Rep.">
        <title>Genomic signatures of local adaptation to the degree of environmental predictability in rotifers.</title>
        <authorList>
            <person name="Franch-Gras L."/>
            <person name="Hahn C."/>
            <person name="Garcia-Roger E.M."/>
            <person name="Carmona M.J."/>
            <person name="Serra M."/>
            <person name="Gomez A."/>
        </authorList>
    </citation>
    <scope>NUCLEOTIDE SEQUENCE [LARGE SCALE GENOMIC DNA]</scope>
    <source>
        <strain evidence="1">HYR1</strain>
    </source>
</reference>
<proteinExistence type="predicted"/>
<evidence type="ECO:0000313" key="2">
    <source>
        <dbReference type="Proteomes" id="UP000276133"/>
    </source>
</evidence>
<name>A0A3M7STP0_BRAPC</name>
<accession>A0A3M7STP0</accession>
<gene>
    <name evidence="1" type="ORF">BpHYR1_049866</name>
</gene>